<evidence type="ECO:0000256" key="4">
    <source>
        <dbReference type="PROSITE-ProRule" id="PRU00834"/>
    </source>
</evidence>
<evidence type="ECO:0000256" key="1">
    <source>
        <dbReference type="ARBA" id="ARBA00022723"/>
    </source>
</evidence>
<keyword evidence="2 4" id="KW-0863">Zinc-finger</keyword>
<evidence type="ECO:0000313" key="7">
    <source>
        <dbReference type="EMBL" id="KAF5830297.1"/>
    </source>
</evidence>
<accession>A0ABQ7G6R5</accession>
<feature type="domain" description="DNL-type" evidence="6">
    <location>
        <begin position="184"/>
        <end position="281"/>
    </location>
</feature>
<dbReference type="InterPro" id="IPR007853">
    <property type="entry name" value="Znf_DNL-typ"/>
</dbReference>
<proteinExistence type="predicted"/>
<evidence type="ECO:0000256" key="3">
    <source>
        <dbReference type="ARBA" id="ARBA00022833"/>
    </source>
</evidence>
<evidence type="ECO:0000259" key="6">
    <source>
        <dbReference type="PROSITE" id="PS51501"/>
    </source>
</evidence>
<dbReference type="PANTHER" id="PTHR20922">
    <property type="entry name" value="DNL-TYPE ZINC FINGER PROTEIN"/>
    <property type="match status" value="1"/>
</dbReference>
<name>A0ABQ7G6R5_DUNSA</name>
<dbReference type="Proteomes" id="UP000815325">
    <property type="component" value="Unassembled WGS sequence"/>
</dbReference>
<feature type="region of interest" description="Disordered" evidence="5">
    <location>
        <begin position="145"/>
        <end position="174"/>
    </location>
</feature>
<dbReference type="Pfam" id="PF05180">
    <property type="entry name" value="zf-DNL"/>
    <property type="match status" value="1"/>
</dbReference>
<gene>
    <name evidence="7" type="ORF">DUNSADRAFT_14771</name>
</gene>
<keyword evidence="1" id="KW-0479">Metal-binding</keyword>
<organism evidence="7 8">
    <name type="scientific">Dunaliella salina</name>
    <name type="common">Green alga</name>
    <name type="synonym">Protococcus salinus</name>
    <dbReference type="NCBI Taxonomy" id="3046"/>
    <lineage>
        <taxon>Eukaryota</taxon>
        <taxon>Viridiplantae</taxon>
        <taxon>Chlorophyta</taxon>
        <taxon>core chlorophytes</taxon>
        <taxon>Chlorophyceae</taxon>
        <taxon>CS clade</taxon>
        <taxon>Chlamydomonadales</taxon>
        <taxon>Dunaliellaceae</taxon>
        <taxon>Dunaliella</taxon>
    </lineage>
</organism>
<feature type="compositionally biased region" description="Polar residues" evidence="5">
    <location>
        <begin position="151"/>
        <end position="168"/>
    </location>
</feature>
<comment type="caution">
    <text evidence="7">The sequence shown here is derived from an EMBL/GenBank/DDBJ whole genome shotgun (WGS) entry which is preliminary data.</text>
</comment>
<dbReference type="PROSITE" id="PS51501">
    <property type="entry name" value="ZF_DNL"/>
    <property type="match status" value="1"/>
</dbReference>
<dbReference type="PANTHER" id="PTHR20922:SF13">
    <property type="entry name" value="DNL-TYPE ZINC FINGER PROTEIN"/>
    <property type="match status" value="1"/>
</dbReference>
<dbReference type="InterPro" id="IPR024158">
    <property type="entry name" value="Mt_import_TIM15"/>
</dbReference>
<feature type="region of interest" description="Disordered" evidence="5">
    <location>
        <begin position="79"/>
        <end position="99"/>
    </location>
</feature>
<evidence type="ECO:0000313" key="8">
    <source>
        <dbReference type="Proteomes" id="UP000815325"/>
    </source>
</evidence>
<evidence type="ECO:0000256" key="5">
    <source>
        <dbReference type="SAM" id="MobiDB-lite"/>
    </source>
</evidence>
<sequence length="281" mass="30725">MHALQSRPIACAQSRMAFPAVAPRGLSLRRRPTCSAASEPHSSDFYSARVLPGSSIWLLNFVQDRFYSVHGSDFVIKRGEESEEQAPPSRGKSRRMLAPQRPCDKHADMVHKAVWQAPPIQLMLEGGVVDVDVDLDGLIETCKEEAPSAPPTTRTGIVSVSPPSNENEGTADGPEGIYVTGSASPRRTKVVGFTCLKCGARNHKAVNPKSYLSGTLVCQCGKCSRKHIVTDHLRLFSLSKLDGSMRNASKGPEVRLSEDDIPESMRHVDFSVFEQSEPELN</sequence>
<keyword evidence="3" id="KW-0862">Zinc</keyword>
<evidence type="ECO:0000256" key="2">
    <source>
        <dbReference type="ARBA" id="ARBA00022771"/>
    </source>
</evidence>
<reference evidence="7" key="1">
    <citation type="submission" date="2017-08" db="EMBL/GenBank/DDBJ databases">
        <authorList>
            <person name="Polle J.E."/>
            <person name="Barry K."/>
            <person name="Cushman J."/>
            <person name="Schmutz J."/>
            <person name="Tran D."/>
            <person name="Hathwaick L.T."/>
            <person name="Yim W.C."/>
            <person name="Jenkins J."/>
            <person name="Mckie-Krisberg Z.M."/>
            <person name="Prochnik S."/>
            <person name="Lindquist E."/>
            <person name="Dockter R.B."/>
            <person name="Adam C."/>
            <person name="Molina H."/>
            <person name="Bunkerborg J."/>
            <person name="Jin E."/>
            <person name="Buchheim M."/>
            <person name="Magnuson J."/>
        </authorList>
    </citation>
    <scope>NUCLEOTIDE SEQUENCE</scope>
    <source>
        <strain evidence="7">CCAP 19/18</strain>
    </source>
</reference>
<protein>
    <recommendedName>
        <fullName evidence="6">DNL-type domain-containing protein</fullName>
    </recommendedName>
</protein>
<dbReference type="EMBL" id="MU070058">
    <property type="protein sequence ID" value="KAF5830297.1"/>
    <property type="molecule type" value="Genomic_DNA"/>
</dbReference>
<keyword evidence="8" id="KW-1185">Reference proteome</keyword>